<evidence type="ECO:0000256" key="9">
    <source>
        <dbReference type="ARBA" id="ARBA00022853"/>
    </source>
</evidence>
<dbReference type="SMART" id="SM00184">
    <property type="entry name" value="RING"/>
    <property type="match status" value="3"/>
</dbReference>
<dbReference type="Pfam" id="PF02182">
    <property type="entry name" value="SAD_SRA"/>
    <property type="match status" value="1"/>
</dbReference>
<evidence type="ECO:0000256" key="11">
    <source>
        <dbReference type="ARBA" id="ARBA00023242"/>
    </source>
</evidence>
<dbReference type="PROSITE" id="PS50089">
    <property type="entry name" value="ZF_RING_2"/>
    <property type="match status" value="2"/>
</dbReference>
<dbReference type="SUPFAM" id="SSF57850">
    <property type="entry name" value="RING/U-box"/>
    <property type="match status" value="2"/>
</dbReference>
<dbReference type="InterPro" id="IPR011011">
    <property type="entry name" value="Znf_FYVE_PHD"/>
</dbReference>
<dbReference type="GO" id="GO:0003677">
    <property type="term" value="F:DNA binding"/>
    <property type="evidence" value="ECO:0007669"/>
    <property type="project" value="UniProtKB-KW"/>
</dbReference>
<evidence type="ECO:0000256" key="8">
    <source>
        <dbReference type="ARBA" id="ARBA00022833"/>
    </source>
</evidence>
<protein>
    <recommendedName>
        <fullName evidence="3">RING-type E3 ubiquitin transferase</fullName>
        <ecNumber evidence="3">2.3.2.27</ecNumber>
    </recommendedName>
</protein>
<dbReference type="SUPFAM" id="SSF57903">
    <property type="entry name" value="FYVE/PHD zinc finger"/>
    <property type="match status" value="1"/>
</dbReference>
<dbReference type="GO" id="GO:0016567">
    <property type="term" value="P:protein ubiquitination"/>
    <property type="evidence" value="ECO:0007669"/>
    <property type="project" value="UniProtKB-UniPathway"/>
</dbReference>
<evidence type="ECO:0000256" key="3">
    <source>
        <dbReference type="ARBA" id="ARBA00012483"/>
    </source>
</evidence>
<dbReference type="SMART" id="SM00249">
    <property type="entry name" value="PHD"/>
    <property type="match status" value="1"/>
</dbReference>
<feature type="domain" description="RING-type" evidence="15">
    <location>
        <begin position="507"/>
        <end position="563"/>
    </location>
</feature>
<dbReference type="GO" id="GO:0044027">
    <property type="term" value="P:negative regulation of gene expression via chromosomal CpG island methylation"/>
    <property type="evidence" value="ECO:0007669"/>
    <property type="project" value="TreeGrafter"/>
</dbReference>
<evidence type="ECO:0000256" key="5">
    <source>
        <dbReference type="ARBA" id="ARBA00022723"/>
    </source>
</evidence>
<feature type="region of interest" description="Disordered" evidence="14">
    <location>
        <begin position="457"/>
        <end position="482"/>
    </location>
</feature>
<comment type="catalytic activity">
    <reaction evidence="1">
        <text>S-ubiquitinyl-[E2 ubiquitin-conjugating enzyme]-L-cysteine + [acceptor protein]-L-lysine = [E2 ubiquitin-conjugating enzyme]-L-cysteine + N(6)-ubiquitinyl-[acceptor protein]-L-lysine.</text>
        <dbReference type="EC" id="2.3.2.27"/>
    </reaction>
</comment>
<name>A0A834TPZ6_9FABA</name>
<dbReference type="UniPathway" id="UPA00143"/>
<dbReference type="FunFam" id="2.30.280.10:FF:000002">
    <property type="entry name" value="E3 ubiquitin-protein ligase ORTHRUS 2"/>
    <property type="match status" value="1"/>
</dbReference>
<dbReference type="FunFam" id="3.30.40.10:FF:000665">
    <property type="entry name" value="Predicted protein"/>
    <property type="match status" value="1"/>
</dbReference>
<evidence type="ECO:0000256" key="12">
    <source>
        <dbReference type="PROSITE-ProRule" id="PRU00175"/>
    </source>
</evidence>
<dbReference type="PROSITE" id="PS00518">
    <property type="entry name" value="ZF_RING_1"/>
    <property type="match status" value="1"/>
</dbReference>
<dbReference type="InterPro" id="IPR027370">
    <property type="entry name" value="Znf-RING_euk"/>
</dbReference>
<keyword evidence="7" id="KW-0833">Ubl conjugation pathway</keyword>
<dbReference type="InterPro" id="IPR001965">
    <property type="entry name" value="Znf_PHD"/>
</dbReference>
<dbReference type="GO" id="GO:0008270">
    <property type="term" value="F:zinc ion binding"/>
    <property type="evidence" value="ECO:0007669"/>
    <property type="project" value="UniProtKB-KW"/>
</dbReference>
<dbReference type="AlphaFoldDB" id="A0A834TPZ6"/>
<feature type="domain" description="RING-type" evidence="15">
    <location>
        <begin position="135"/>
        <end position="174"/>
    </location>
</feature>
<keyword evidence="4" id="KW-0808">Transferase</keyword>
<evidence type="ECO:0000256" key="6">
    <source>
        <dbReference type="ARBA" id="ARBA00022771"/>
    </source>
</evidence>
<comment type="caution">
    <text evidence="17">The sequence shown here is derived from an EMBL/GenBank/DDBJ whole genome shotgun (WGS) entry which is preliminary data.</text>
</comment>
<dbReference type="GO" id="GO:0061630">
    <property type="term" value="F:ubiquitin protein ligase activity"/>
    <property type="evidence" value="ECO:0007669"/>
    <property type="project" value="UniProtKB-EC"/>
</dbReference>
<sequence length="682" mass="75453">MAGVTHLPCDTLGVCMVCKATPSDEEKLTCKTCVSYWHVACLSSPPATMAETVVWRCFDCLELSSLYASGKAVLKGSGELIPEIKPIAADASLTEQAKDKSRQELLTGKADASNEEGKGEWNKDVFDILSGSLNCSFCIQIPERPVTTPCGHNFCLKCFVKWIGQGKKTCANCRSIIPPKMASQPRINSALVFAIRMAKISKNNTAGGPSRICHFVHNQDRPDTAYTTERAIRKGKANAASGKIFVTVAQDHFGPIPAENDPVRNQGVLVGACWEDRLECRQWGVHFPHVSGIAGQSNYGAQSVVLSGGYVDDEDHGEWFLYTGSGGRDLSGNKRTNKTQSFDQKFEKYNLALKVSCMKGYPVRVVRSHKEKRSSYAPEKGLRYDGVYRIEMCWQKEGLQGFKVCRYLFIRCDNEPAPWTSDDHGDRPRPLPQIPELKDAVALCERKGSPSWEFDEEDSRWKWKKPAPPSQKHTKSADPNEIEGARRAFRKAQNMSVRARLLREFSCLICTQVMVSPVTSPCAHNFCKSCLEGAFAGQAFVRDRSRGGRSLRSQKNVMKCPACPTDIADFLQNLRVNTELKGLIESLKTKAEEENEDASGNKDGAEEESDETAEAGKDEENSTEKLNDSSAGESDVKEQKSGEVEVANEVEDADVKCDGKRKRDDTEELVPKKEDSKKARGG</sequence>
<reference evidence="17" key="1">
    <citation type="submission" date="2020-09" db="EMBL/GenBank/DDBJ databases">
        <title>Genome-Enabled Discovery of Anthraquinone Biosynthesis in Senna tora.</title>
        <authorList>
            <person name="Kang S.-H."/>
            <person name="Pandey R.P."/>
            <person name="Lee C.-M."/>
            <person name="Sim J.-S."/>
            <person name="Jeong J.-T."/>
            <person name="Choi B.-S."/>
            <person name="Jung M."/>
            <person name="Ginzburg D."/>
            <person name="Zhao K."/>
            <person name="Won S.Y."/>
            <person name="Oh T.-J."/>
            <person name="Yu Y."/>
            <person name="Kim N.-H."/>
            <person name="Lee O.R."/>
            <person name="Lee T.-H."/>
            <person name="Bashyal P."/>
            <person name="Kim T.-S."/>
            <person name="Lee W.-H."/>
            <person name="Kawkins C."/>
            <person name="Kim C.-K."/>
            <person name="Kim J.S."/>
            <person name="Ahn B.O."/>
            <person name="Rhee S.Y."/>
            <person name="Sohng J.K."/>
        </authorList>
    </citation>
    <scope>NUCLEOTIDE SEQUENCE</scope>
    <source>
        <tissue evidence="17">Leaf</tissue>
    </source>
</reference>
<dbReference type="EMBL" id="JAAIUW010000007">
    <property type="protein sequence ID" value="KAF7824996.1"/>
    <property type="molecule type" value="Genomic_DNA"/>
</dbReference>
<dbReference type="CDD" id="cd23138">
    <property type="entry name" value="RING-HC_ORTHRUS_rpt1"/>
    <property type="match status" value="1"/>
</dbReference>
<proteinExistence type="predicted"/>
<evidence type="ECO:0000313" key="17">
    <source>
        <dbReference type="EMBL" id="KAF7824996.1"/>
    </source>
</evidence>
<dbReference type="InterPro" id="IPR019786">
    <property type="entry name" value="Zinc_finger_PHD-type_CS"/>
</dbReference>
<dbReference type="PANTHER" id="PTHR14140">
    <property type="entry name" value="E3 UBIQUITIN-PROTEIN LIGASE UHRF-RELATED"/>
    <property type="match status" value="1"/>
</dbReference>
<dbReference type="Pfam" id="PF00097">
    <property type="entry name" value="zf-C3HC4"/>
    <property type="match status" value="1"/>
</dbReference>
<dbReference type="Gene3D" id="3.30.40.10">
    <property type="entry name" value="Zinc/RING finger domain, C3HC4 (zinc finger)"/>
    <property type="match status" value="3"/>
</dbReference>
<keyword evidence="10" id="KW-0238">DNA-binding</keyword>
<dbReference type="PANTHER" id="PTHR14140:SF46">
    <property type="entry name" value="E3 UBIQUITIN-PROTEIN LIGASE ORTHRUS 1-RELATED"/>
    <property type="match status" value="1"/>
</dbReference>
<feature type="compositionally biased region" description="Basic and acidic residues" evidence="14">
    <location>
        <begin position="614"/>
        <end position="627"/>
    </location>
</feature>
<evidence type="ECO:0000259" key="15">
    <source>
        <dbReference type="PROSITE" id="PS50089"/>
    </source>
</evidence>
<evidence type="ECO:0000256" key="10">
    <source>
        <dbReference type="ARBA" id="ARBA00023125"/>
    </source>
</evidence>
<dbReference type="InterPro" id="IPR018957">
    <property type="entry name" value="Znf_C3HC4_RING-type"/>
</dbReference>
<dbReference type="InterPro" id="IPR036987">
    <property type="entry name" value="SRA-YDG_sf"/>
</dbReference>
<feature type="domain" description="YDG" evidence="16">
    <location>
        <begin position="263"/>
        <end position="411"/>
    </location>
</feature>
<dbReference type="Proteomes" id="UP000634136">
    <property type="component" value="Unassembled WGS sequence"/>
</dbReference>
<organism evidence="17 18">
    <name type="scientific">Senna tora</name>
    <dbReference type="NCBI Taxonomy" id="362788"/>
    <lineage>
        <taxon>Eukaryota</taxon>
        <taxon>Viridiplantae</taxon>
        <taxon>Streptophyta</taxon>
        <taxon>Embryophyta</taxon>
        <taxon>Tracheophyta</taxon>
        <taxon>Spermatophyta</taxon>
        <taxon>Magnoliopsida</taxon>
        <taxon>eudicotyledons</taxon>
        <taxon>Gunneridae</taxon>
        <taxon>Pentapetalae</taxon>
        <taxon>rosids</taxon>
        <taxon>fabids</taxon>
        <taxon>Fabales</taxon>
        <taxon>Fabaceae</taxon>
        <taxon>Caesalpinioideae</taxon>
        <taxon>Cassia clade</taxon>
        <taxon>Senna</taxon>
    </lineage>
</organism>
<accession>A0A834TPZ6</accession>
<evidence type="ECO:0000259" key="16">
    <source>
        <dbReference type="PROSITE" id="PS51015"/>
    </source>
</evidence>
<dbReference type="InterPro" id="IPR045134">
    <property type="entry name" value="UHRF1/2-like"/>
</dbReference>
<keyword evidence="5" id="KW-0479">Metal-binding</keyword>
<dbReference type="InterPro" id="IPR015947">
    <property type="entry name" value="PUA-like_sf"/>
</dbReference>
<gene>
    <name evidence="17" type="ORF">G2W53_023140</name>
</gene>
<comment type="pathway">
    <text evidence="2">Protein modification; protein ubiquitination.</text>
</comment>
<dbReference type="InterPro" id="IPR003105">
    <property type="entry name" value="SRA_YDG"/>
</dbReference>
<dbReference type="GO" id="GO:0005634">
    <property type="term" value="C:nucleus"/>
    <property type="evidence" value="ECO:0007669"/>
    <property type="project" value="UniProtKB-SubCell"/>
</dbReference>
<dbReference type="InterPro" id="IPR001841">
    <property type="entry name" value="Znf_RING"/>
</dbReference>
<keyword evidence="6 12" id="KW-0863">Zinc-finger</keyword>
<evidence type="ECO:0000256" key="13">
    <source>
        <dbReference type="PROSITE-ProRule" id="PRU00358"/>
    </source>
</evidence>
<evidence type="ECO:0000256" key="1">
    <source>
        <dbReference type="ARBA" id="ARBA00000900"/>
    </source>
</evidence>
<dbReference type="OrthoDB" id="2270193at2759"/>
<evidence type="ECO:0000313" key="18">
    <source>
        <dbReference type="Proteomes" id="UP000634136"/>
    </source>
</evidence>
<dbReference type="InterPro" id="IPR017907">
    <property type="entry name" value="Znf_RING_CS"/>
</dbReference>
<dbReference type="InterPro" id="IPR047498">
    <property type="entry name" value="RING-HC_ORTHRUS_rpt1"/>
</dbReference>
<dbReference type="InterPro" id="IPR013083">
    <property type="entry name" value="Znf_RING/FYVE/PHD"/>
</dbReference>
<keyword evidence="8" id="KW-0862">Zinc</keyword>
<dbReference type="PROSITE" id="PS51015">
    <property type="entry name" value="YDG"/>
    <property type="match status" value="1"/>
</dbReference>
<comment type="subcellular location">
    <subcellularLocation>
        <location evidence="13">Nucleus</location>
    </subcellularLocation>
</comment>
<dbReference type="SUPFAM" id="SSF88697">
    <property type="entry name" value="PUA domain-like"/>
    <property type="match status" value="1"/>
</dbReference>
<evidence type="ECO:0000256" key="4">
    <source>
        <dbReference type="ARBA" id="ARBA00022679"/>
    </source>
</evidence>
<dbReference type="Gene3D" id="2.30.280.10">
    <property type="entry name" value="SRA-YDG"/>
    <property type="match status" value="1"/>
</dbReference>
<dbReference type="EC" id="2.3.2.27" evidence="3"/>
<dbReference type="PROSITE" id="PS01359">
    <property type="entry name" value="ZF_PHD_1"/>
    <property type="match status" value="1"/>
</dbReference>
<feature type="compositionally biased region" description="Basic and acidic residues" evidence="14">
    <location>
        <begin position="653"/>
        <end position="682"/>
    </location>
</feature>
<feature type="region of interest" description="Disordered" evidence="14">
    <location>
        <begin position="587"/>
        <end position="682"/>
    </location>
</feature>
<evidence type="ECO:0000256" key="14">
    <source>
        <dbReference type="SAM" id="MobiDB-lite"/>
    </source>
</evidence>
<keyword evidence="11 13" id="KW-0539">Nucleus</keyword>
<feature type="compositionally biased region" description="Basic and acidic residues" evidence="14">
    <location>
        <begin position="634"/>
        <end position="643"/>
    </location>
</feature>
<dbReference type="Pfam" id="PF13445">
    <property type="entry name" value="zf-RING_UBOX"/>
    <property type="match status" value="1"/>
</dbReference>
<keyword evidence="9" id="KW-0156">Chromatin regulator</keyword>
<evidence type="ECO:0000256" key="2">
    <source>
        <dbReference type="ARBA" id="ARBA00004906"/>
    </source>
</evidence>
<evidence type="ECO:0000256" key="7">
    <source>
        <dbReference type="ARBA" id="ARBA00022786"/>
    </source>
</evidence>
<dbReference type="SMART" id="SM00466">
    <property type="entry name" value="SRA"/>
    <property type="match status" value="1"/>
</dbReference>
<keyword evidence="18" id="KW-1185">Reference proteome</keyword>